<dbReference type="GO" id="GO:0003700">
    <property type="term" value="F:DNA-binding transcription factor activity"/>
    <property type="evidence" value="ECO:0007669"/>
    <property type="project" value="InterPro"/>
</dbReference>
<dbReference type="GO" id="GO:0003677">
    <property type="term" value="F:DNA binding"/>
    <property type="evidence" value="ECO:0007669"/>
    <property type="project" value="UniProtKB-KW"/>
</dbReference>
<dbReference type="KEGG" id="nml:Namu_4786"/>
<keyword evidence="1" id="KW-0805">Transcription regulation</keyword>
<evidence type="ECO:0000259" key="5">
    <source>
        <dbReference type="PROSITE" id="PS50949"/>
    </source>
</evidence>
<dbReference type="PROSITE" id="PS50949">
    <property type="entry name" value="HTH_GNTR"/>
    <property type="match status" value="1"/>
</dbReference>
<feature type="domain" description="HTH gntR-type" evidence="5">
    <location>
        <begin position="21"/>
        <end position="88"/>
    </location>
</feature>
<accession>C8X8W4</accession>
<keyword evidence="2" id="KW-0238">DNA-binding</keyword>
<dbReference type="HOGENOM" id="CLU_017584_9_4_11"/>
<keyword evidence="3" id="KW-0804">Transcription</keyword>
<protein>
    <submittedName>
        <fullName evidence="6">GntR domain protein</fullName>
    </submittedName>
</protein>
<dbReference type="Gene3D" id="1.10.10.10">
    <property type="entry name" value="Winged helix-like DNA-binding domain superfamily/Winged helix DNA-binding domain"/>
    <property type="match status" value="1"/>
</dbReference>
<dbReference type="InterPro" id="IPR011711">
    <property type="entry name" value="GntR_C"/>
</dbReference>
<evidence type="ECO:0000256" key="4">
    <source>
        <dbReference type="SAM" id="MobiDB-lite"/>
    </source>
</evidence>
<dbReference type="Pfam" id="PF07729">
    <property type="entry name" value="FCD"/>
    <property type="match status" value="1"/>
</dbReference>
<dbReference type="CDD" id="cd07377">
    <property type="entry name" value="WHTH_GntR"/>
    <property type="match status" value="1"/>
</dbReference>
<name>C8X8W4_NAKMY</name>
<evidence type="ECO:0000313" key="7">
    <source>
        <dbReference type="Proteomes" id="UP000002218"/>
    </source>
</evidence>
<dbReference type="eggNOG" id="COG2186">
    <property type="taxonomic scope" value="Bacteria"/>
</dbReference>
<evidence type="ECO:0000256" key="3">
    <source>
        <dbReference type="ARBA" id="ARBA00023163"/>
    </source>
</evidence>
<dbReference type="SUPFAM" id="SSF48008">
    <property type="entry name" value="GntR ligand-binding domain-like"/>
    <property type="match status" value="1"/>
</dbReference>
<dbReference type="PANTHER" id="PTHR43537">
    <property type="entry name" value="TRANSCRIPTIONAL REGULATOR, GNTR FAMILY"/>
    <property type="match status" value="1"/>
</dbReference>
<dbReference type="EMBL" id="CP001737">
    <property type="protein sequence ID" value="ACV81062.1"/>
    <property type="molecule type" value="Genomic_DNA"/>
</dbReference>
<dbReference type="Pfam" id="PF00392">
    <property type="entry name" value="GntR"/>
    <property type="match status" value="1"/>
</dbReference>
<dbReference type="FunCoup" id="C8X8W4">
    <property type="interactions" value="13"/>
</dbReference>
<dbReference type="SMART" id="SM00895">
    <property type="entry name" value="FCD"/>
    <property type="match status" value="1"/>
</dbReference>
<evidence type="ECO:0000256" key="2">
    <source>
        <dbReference type="ARBA" id="ARBA00023125"/>
    </source>
</evidence>
<dbReference type="InParanoid" id="C8X8W4"/>
<dbReference type="STRING" id="479431.Namu_4786"/>
<dbReference type="InterPro" id="IPR008920">
    <property type="entry name" value="TF_FadR/GntR_C"/>
</dbReference>
<organism evidence="6 7">
    <name type="scientific">Nakamurella multipartita (strain ATCC 700099 / DSM 44233 / CIP 104796 / JCM 9543 / NBRC 105858 / Y-104)</name>
    <name type="common">Microsphaera multipartita</name>
    <dbReference type="NCBI Taxonomy" id="479431"/>
    <lineage>
        <taxon>Bacteria</taxon>
        <taxon>Bacillati</taxon>
        <taxon>Actinomycetota</taxon>
        <taxon>Actinomycetes</taxon>
        <taxon>Nakamurellales</taxon>
        <taxon>Nakamurellaceae</taxon>
        <taxon>Nakamurella</taxon>
    </lineage>
</organism>
<dbReference type="Gene3D" id="1.20.120.530">
    <property type="entry name" value="GntR ligand-binding domain-like"/>
    <property type="match status" value="1"/>
</dbReference>
<reference evidence="6 7" key="2">
    <citation type="journal article" date="2010" name="Stand. Genomic Sci.">
        <title>Complete genome sequence of Nakamurella multipartita type strain (Y-104).</title>
        <authorList>
            <person name="Tice H."/>
            <person name="Mayilraj S."/>
            <person name="Sims D."/>
            <person name="Lapidus A."/>
            <person name="Nolan M."/>
            <person name="Lucas S."/>
            <person name="Glavina Del Rio T."/>
            <person name="Copeland A."/>
            <person name="Cheng J.F."/>
            <person name="Meincke L."/>
            <person name="Bruce D."/>
            <person name="Goodwin L."/>
            <person name="Pitluck S."/>
            <person name="Ivanova N."/>
            <person name="Mavromatis K."/>
            <person name="Ovchinnikova G."/>
            <person name="Pati A."/>
            <person name="Chen A."/>
            <person name="Palaniappan K."/>
            <person name="Land M."/>
            <person name="Hauser L."/>
            <person name="Chang Y.J."/>
            <person name="Jeffries C.D."/>
            <person name="Detter J.C."/>
            <person name="Brettin T."/>
            <person name="Rohde M."/>
            <person name="Goker M."/>
            <person name="Bristow J."/>
            <person name="Eisen J.A."/>
            <person name="Markowitz V."/>
            <person name="Hugenholtz P."/>
            <person name="Kyrpides N.C."/>
            <person name="Klenk H.P."/>
            <person name="Chen F."/>
        </authorList>
    </citation>
    <scope>NUCLEOTIDE SEQUENCE [LARGE SCALE GENOMIC DNA]</scope>
    <source>
        <strain evidence="7">ATCC 700099 / DSM 44233 / CIP 104796 / JCM 9543 / NBRC 105858 / Y-104</strain>
    </source>
</reference>
<evidence type="ECO:0000313" key="6">
    <source>
        <dbReference type="EMBL" id="ACV81062.1"/>
    </source>
</evidence>
<dbReference type="InterPro" id="IPR036390">
    <property type="entry name" value="WH_DNA-bd_sf"/>
</dbReference>
<dbReference type="Proteomes" id="UP000002218">
    <property type="component" value="Chromosome"/>
</dbReference>
<dbReference type="PANTHER" id="PTHR43537:SF44">
    <property type="entry name" value="GNTR FAMILY REGULATORY PROTEIN"/>
    <property type="match status" value="1"/>
</dbReference>
<dbReference type="InterPro" id="IPR000524">
    <property type="entry name" value="Tscrpt_reg_HTH_GntR"/>
</dbReference>
<dbReference type="AlphaFoldDB" id="C8X8W4"/>
<dbReference type="SMART" id="SM00345">
    <property type="entry name" value="HTH_GNTR"/>
    <property type="match status" value="1"/>
</dbReference>
<dbReference type="InterPro" id="IPR036388">
    <property type="entry name" value="WH-like_DNA-bd_sf"/>
</dbReference>
<dbReference type="SUPFAM" id="SSF46785">
    <property type="entry name" value="Winged helix' DNA-binding domain"/>
    <property type="match status" value="1"/>
</dbReference>
<evidence type="ECO:0000256" key="1">
    <source>
        <dbReference type="ARBA" id="ARBA00023015"/>
    </source>
</evidence>
<reference evidence="7" key="1">
    <citation type="submission" date="2009-09" db="EMBL/GenBank/DDBJ databases">
        <title>The complete genome of Nakamurella multipartita DSM 44233.</title>
        <authorList>
            <consortium name="US DOE Joint Genome Institute (JGI-PGF)"/>
            <person name="Lucas S."/>
            <person name="Copeland A."/>
            <person name="Lapidus A."/>
            <person name="Glavina del Rio T."/>
            <person name="Dalin E."/>
            <person name="Tice H."/>
            <person name="Bruce D."/>
            <person name="Goodwin L."/>
            <person name="Pitluck S."/>
            <person name="Kyrpides N."/>
            <person name="Mavromatis K."/>
            <person name="Ivanova N."/>
            <person name="Ovchinnikova G."/>
            <person name="Sims D."/>
            <person name="Meincke L."/>
            <person name="Brettin T."/>
            <person name="Detter J.C."/>
            <person name="Han C."/>
            <person name="Larimer F."/>
            <person name="Land M."/>
            <person name="Hauser L."/>
            <person name="Markowitz V."/>
            <person name="Cheng J.-F."/>
            <person name="Hugenholtz P."/>
            <person name="Woyke T."/>
            <person name="Wu D."/>
            <person name="Klenk H.-P."/>
            <person name="Eisen J.A."/>
        </authorList>
    </citation>
    <scope>NUCLEOTIDE SEQUENCE [LARGE SCALE GENOMIC DNA]</scope>
    <source>
        <strain evidence="7">ATCC 700099 / DSM 44233 / CIP 104796 / JCM 9543 / NBRC 105858 / Y-104</strain>
    </source>
</reference>
<sequence length="268" mass="28611">MLRMNASGHTDHMLDGNAEPRQLHDSVVQRWGWDIVSGALPPGSRIVAEDAAEQLGVSRTVVREAVRVLESMGLITVRRRVGITVLPPDQWNPFDPNIIRWRLASRDRLDHLQYLSELRSAIEPLAARLAASRATPAQCGALTAAVIGMSATAKAADHAEYLGHDIDFHRTLLLAAGNPMLAGLADVVAEVLAGRTRHALMPHVAEPEAVRLHGVVASCIQGGDPAGAEAAMLAIVAETATAIREIHDDGDADPTPRPQPLPSVLARG</sequence>
<gene>
    <name evidence="6" type="ordered locus">Namu_4786</name>
</gene>
<feature type="region of interest" description="Disordered" evidence="4">
    <location>
        <begin position="247"/>
        <end position="268"/>
    </location>
</feature>
<proteinExistence type="predicted"/>
<keyword evidence="7" id="KW-1185">Reference proteome</keyword>